<dbReference type="EMBL" id="PNBA02000010">
    <property type="protein sequence ID" value="KAG6409299.1"/>
    <property type="molecule type" value="Genomic_DNA"/>
</dbReference>
<keyword evidence="2 4" id="KW-0378">Hydrolase</keyword>
<gene>
    <name evidence="5" type="ORF">SASPL_127336</name>
</gene>
<evidence type="ECO:0000313" key="6">
    <source>
        <dbReference type="Proteomes" id="UP000298416"/>
    </source>
</evidence>
<organism evidence="5">
    <name type="scientific">Salvia splendens</name>
    <name type="common">Scarlet sage</name>
    <dbReference type="NCBI Taxonomy" id="180675"/>
    <lineage>
        <taxon>Eukaryota</taxon>
        <taxon>Viridiplantae</taxon>
        <taxon>Streptophyta</taxon>
        <taxon>Embryophyta</taxon>
        <taxon>Tracheophyta</taxon>
        <taxon>Spermatophyta</taxon>
        <taxon>Magnoliopsida</taxon>
        <taxon>eudicotyledons</taxon>
        <taxon>Gunneridae</taxon>
        <taxon>Pentapetalae</taxon>
        <taxon>asterids</taxon>
        <taxon>lamiids</taxon>
        <taxon>Lamiales</taxon>
        <taxon>Lamiaceae</taxon>
        <taxon>Nepetoideae</taxon>
        <taxon>Mentheae</taxon>
        <taxon>Salviinae</taxon>
        <taxon>Salvia</taxon>
        <taxon>Salvia subgen. Calosphace</taxon>
        <taxon>core Calosphace</taxon>
    </lineage>
</organism>
<dbReference type="PANTHER" id="PTHR31339">
    <property type="entry name" value="PECTIN LYASE-RELATED"/>
    <property type="match status" value="1"/>
</dbReference>
<evidence type="ECO:0000256" key="4">
    <source>
        <dbReference type="RuleBase" id="RU361169"/>
    </source>
</evidence>
<keyword evidence="3 4" id="KW-0326">Glycosidase</keyword>
<dbReference type="GO" id="GO:0005975">
    <property type="term" value="P:carbohydrate metabolic process"/>
    <property type="evidence" value="ECO:0007669"/>
    <property type="project" value="InterPro"/>
</dbReference>
<name>A0A8X8XAZ2_SALSN</name>
<dbReference type="InterPro" id="IPR012334">
    <property type="entry name" value="Pectin_lyas_fold"/>
</dbReference>
<dbReference type="InterPro" id="IPR051801">
    <property type="entry name" value="GH28_Enzymes"/>
</dbReference>
<evidence type="ECO:0000256" key="2">
    <source>
        <dbReference type="ARBA" id="ARBA00022801"/>
    </source>
</evidence>
<evidence type="ECO:0000256" key="1">
    <source>
        <dbReference type="ARBA" id="ARBA00008834"/>
    </source>
</evidence>
<dbReference type="GO" id="GO:0004650">
    <property type="term" value="F:polygalacturonase activity"/>
    <property type="evidence" value="ECO:0007669"/>
    <property type="project" value="InterPro"/>
</dbReference>
<comment type="caution">
    <text evidence="5">The sequence shown here is derived from an EMBL/GenBank/DDBJ whole genome shotgun (WGS) entry which is preliminary data.</text>
</comment>
<proteinExistence type="inferred from homology"/>
<dbReference type="InterPro" id="IPR011050">
    <property type="entry name" value="Pectin_lyase_fold/virulence"/>
</dbReference>
<reference evidence="5" key="2">
    <citation type="submission" date="2020-08" db="EMBL/GenBank/DDBJ databases">
        <title>Plant Genome Project.</title>
        <authorList>
            <person name="Zhang R.-G."/>
        </authorList>
    </citation>
    <scope>NUCLEOTIDE SEQUENCE</scope>
    <source>
        <strain evidence="5">Huo1</strain>
        <tissue evidence="5">Leaf</tissue>
    </source>
</reference>
<dbReference type="AlphaFoldDB" id="A0A8X8XAZ2"/>
<dbReference type="OrthoDB" id="187139at2759"/>
<evidence type="ECO:0000313" key="5">
    <source>
        <dbReference type="EMBL" id="KAG6409299.1"/>
    </source>
</evidence>
<reference evidence="5" key="1">
    <citation type="submission" date="2018-01" db="EMBL/GenBank/DDBJ databases">
        <authorList>
            <person name="Mao J.F."/>
        </authorList>
    </citation>
    <scope>NUCLEOTIDE SEQUENCE</scope>
    <source>
        <strain evidence="5">Huo1</strain>
        <tissue evidence="5">Leaf</tissue>
    </source>
</reference>
<accession>A0A8X8XAZ2</accession>
<protein>
    <recommendedName>
        <fullName evidence="7">Polygalacturonase</fullName>
    </recommendedName>
</protein>
<dbReference type="Pfam" id="PF00295">
    <property type="entry name" value="Glyco_hydro_28"/>
    <property type="match status" value="1"/>
</dbReference>
<dbReference type="Proteomes" id="UP000298416">
    <property type="component" value="Unassembled WGS sequence"/>
</dbReference>
<comment type="similarity">
    <text evidence="1 4">Belongs to the glycosyl hydrolase 28 family.</text>
</comment>
<dbReference type="Gene3D" id="2.160.20.10">
    <property type="entry name" value="Single-stranded right-handed beta-helix, Pectin lyase-like"/>
    <property type="match status" value="1"/>
</dbReference>
<evidence type="ECO:0000256" key="3">
    <source>
        <dbReference type="ARBA" id="ARBA00023295"/>
    </source>
</evidence>
<dbReference type="PANTHER" id="PTHR31339:SF71">
    <property type="entry name" value="PECTIN LYASE-LIKE SUPERFAMILY PROTEIN"/>
    <property type="match status" value="1"/>
</dbReference>
<dbReference type="InterPro" id="IPR000743">
    <property type="entry name" value="Glyco_hydro_28"/>
</dbReference>
<keyword evidence="6" id="KW-1185">Reference proteome</keyword>
<sequence length="506" mass="55579">MPVSLSLDKINREEYMVSLKGKTSTSKHTKMHRIVTNLQVIQVMLVIAATLSNAGRLHDNFRYCAISCRANGASLTDFGGVGDGTTSNTKAFQAAIGHLGQYAEYGGSMLFVPPGKWLTGSFNLTTSHFTLFLHTDAVLLASQEESEWAVIDPLPSYGRGRDTDGGRYISLIFGTNLTDVIITGDNGTIDGQGESWWNKFHKGELQYTRPYLIEIMYSKNVQISNLTLLNSPSWNVHPIYSSNVIVQGLTILAPVNSPNTDGINPDSCTNTRIEDCYIVSGDDCIAVKSGWDQYGIAFGMPTKQLVIRRLTCISPDSAVIALGSEMSGGIEDVRAEDILAINSESGVRIKTAVGRGGYVKDIYVRGMTMKTMKWAFWMTGNYGSHPDNNYDPNAFPSIQNINYRDMVAENVTMAARLEGIAGDPFTGICISNVTIEMAKKAKKVIWNCTDVEGVSSSVVPKPCDKLMNQESGCDFPEVPLPIDNVEIQSCYYRRKFPLGDHVLKHL</sequence>
<dbReference type="SUPFAM" id="SSF51126">
    <property type="entry name" value="Pectin lyase-like"/>
    <property type="match status" value="1"/>
</dbReference>
<evidence type="ECO:0008006" key="7">
    <source>
        <dbReference type="Google" id="ProtNLM"/>
    </source>
</evidence>